<evidence type="ECO:0000256" key="7">
    <source>
        <dbReference type="ARBA" id="ARBA00022960"/>
    </source>
</evidence>
<evidence type="ECO:0000256" key="6">
    <source>
        <dbReference type="ARBA" id="ARBA00022840"/>
    </source>
</evidence>
<organism evidence="22 23">
    <name type="scientific">Fusobacterium hominis</name>
    <dbReference type="NCBI Taxonomy" id="2764326"/>
    <lineage>
        <taxon>Bacteria</taxon>
        <taxon>Fusobacteriati</taxon>
        <taxon>Fusobacteriota</taxon>
        <taxon>Fusobacteriia</taxon>
        <taxon>Fusobacteriales</taxon>
        <taxon>Fusobacteriaceae</taxon>
        <taxon>Fusobacterium</taxon>
    </lineage>
</organism>
<accession>A0A7G9GWJ9</accession>
<evidence type="ECO:0000256" key="16">
    <source>
        <dbReference type="ARBA" id="ARBA00081560"/>
    </source>
</evidence>
<dbReference type="InterPro" id="IPR018109">
    <property type="entry name" value="Folylpolyglutamate_synth_CS"/>
</dbReference>
<evidence type="ECO:0000313" key="23">
    <source>
        <dbReference type="Proteomes" id="UP000515913"/>
    </source>
</evidence>
<evidence type="ECO:0000256" key="17">
    <source>
        <dbReference type="HAMAP-Rule" id="MF_00208"/>
    </source>
</evidence>
<dbReference type="Proteomes" id="UP000515913">
    <property type="component" value="Chromosome"/>
</dbReference>
<gene>
    <name evidence="17" type="primary">murE</name>
    <name evidence="22" type="ORF">H9Q81_09770</name>
</gene>
<dbReference type="GO" id="GO:0008765">
    <property type="term" value="F:UDP-N-acetylmuramoylalanyl-D-glutamate-2,6-diaminopimelate ligase activity"/>
    <property type="evidence" value="ECO:0007669"/>
    <property type="project" value="UniProtKB-UniRule"/>
</dbReference>
<evidence type="ECO:0000256" key="13">
    <source>
        <dbReference type="ARBA" id="ARBA00072883"/>
    </source>
</evidence>
<reference evidence="22 23" key="1">
    <citation type="submission" date="2020-08" db="EMBL/GenBank/DDBJ databases">
        <authorList>
            <person name="Liu C."/>
            <person name="Sun Q."/>
        </authorList>
    </citation>
    <scope>NUCLEOTIDE SEQUENCE [LARGE SCALE GENOMIC DNA]</scope>
    <source>
        <strain evidence="22 23">NSJ-57</strain>
    </source>
</reference>
<dbReference type="HAMAP" id="MF_00208">
    <property type="entry name" value="MurE"/>
    <property type="match status" value="1"/>
</dbReference>
<keyword evidence="23" id="KW-1185">Reference proteome</keyword>
<dbReference type="Pfam" id="PF02875">
    <property type="entry name" value="Mur_ligase_C"/>
    <property type="match status" value="1"/>
</dbReference>
<dbReference type="Pfam" id="PF01225">
    <property type="entry name" value="Mur_ligase"/>
    <property type="match status" value="1"/>
</dbReference>
<evidence type="ECO:0000256" key="9">
    <source>
        <dbReference type="ARBA" id="ARBA00023306"/>
    </source>
</evidence>
<evidence type="ECO:0000256" key="1">
    <source>
        <dbReference type="ARBA" id="ARBA00005898"/>
    </source>
</evidence>
<feature type="binding site" evidence="17">
    <location>
        <position position="376"/>
    </location>
    <ligand>
        <name>meso-2,6-diaminopimelate</name>
        <dbReference type="ChEBI" id="CHEBI:57791"/>
    </ligand>
</feature>
<evidence type="ECO:0000256" key="2">
    <source>
        <dbReference type="ARBA" id="ARBA00022490"/>
    </source>
</evidence>
<dbReference type="InterPro" id="IPR004101">
    <property type="entry name" value="Mur_ligase_C"/>
</dbReference>
<protein>
    <recommendedName>
        <fullName evidence="13 17">UDP-N-acetylmuramoyl-L-alanyl-D-glutamate--2,6-diaminopimelate ligase</fullName>
        <ecNumber evidence="12 17">6.3.2.13</ecNumber>
    </recommendedName>
    <alternativeName>
        <fullName evidence="14 17">Meso-A2pm-adding enzyme</fullName>
    </alternativeName>
    <alternativeName>
        <fullName evidence="15 17">Meso-diaminopimelate-adding enzyme</fullName>
    </alternativeName>
    <alternativeName>
        <fullName evidence="16 17">UDP-MurNAc-L-Ala-D-Glu:meso-diaminopimelate ligase</fullName>
    </alternativeName>
    <alternativeName>
        <fullName evidence="17">UDP-MurNAc-tripeptide synthetase</fullName>
    </alternativeName>
    <alternativeName>
        <fullName evidence="17">UDP-N-acetylmuramyl-tripeptide synthetase</fullName>
    </alternativeName>
</protein>
<feature type="binding site" evidence="17">
    <location>
        <position position="148"/>
    </location>
    <ligand>
        <name>UDP-N-acetyl-alpha-D-muramoyl-L-alanyl-D-glutamate</name>
        <dbReference type="ChEBI" id="CHEBI:83900"/>
    </ligand>
</feature>
<dbReference type="UniPathway" id="UPA00219"/>
<proteinExistence type="inferred from homology"/>
<feature type="domain" description="Mur ligase central" evidence="21">
    <location>
        <begin position="107"/>
        <end position="304"/>
    </location>
</feature>
<dbReference type="EC" id="6.3.2.13" evidence="12 17"/>
<evidence type="ECO:0000256" key="18">
    <source>
        <dbReference type="RuleBase" id="RU004135"/>
    </source>
</evidence>
<dbReference type="RefSeq" id="WP_101473705.1">
    <property type="nucleotide sequence ID" value="NZ_CP060637.1"/>
</dbReference>
<comment type="pathway">
    <text evidence="17 18">Cell wall biogenesis; peptidoglycan biosynthesis.</text>
</comment>
<dbReference type="GO" id="GO:0005737">
    <property type="term" value="C:cytoplasm"/>
    <property type="evidence" value="ECO:0007669"/>
    <property type="project" value="UniProtKB-SubCell"/>
</dbReference>
<dbReference type="GO" id="GO:0071555">
    <property type="term" value="P:cell wall organization"/>
    <property type="evidence" value="ECO:0007669"/>
    <property type="project" value="UniProtKB-KW"/>
</dbReference>
<comment type="PTM">
    <text evidence="17">Carboxylation is probably crucial for Mg(2+) binding and, consequently, for the gamma-phosphate positioning of ATP.</text>
</comment>
<evidence type="ECO:0000256" key="11">
    <source>
        <dbReference type="ARBA" id="ARBA00050251"/>
    </source>
</evidence>
<dbReference type="SUPFAM" id="SSF63418">
    <property type="entry name" value="MurE/MurF N-terminal domain"/>
    <property type="match status" value="1"/>
</dbReference>
<keyword evidence="2 17" id="KW-0963">Cytoplasm</keyword>
<evidence type="ECO:0000259" key="20">
    <source>
        <dbReference type="Pfam" id="PF02875"/>
    </source>
</evidence>
<dbReference type="GO" id="GO:0005524">
    <property type="term" value="F:ATP binding"/>
    <property type="evidence" value="ECO:0007669"/>
    <property type="project" value="UniProtKB-UniRule"/>
</dbReference>
<evidence type="ECO:0000256" key="4">
    <source>
        <dbReference type="ARBA" id="ARBA00022618"/>
    </source>
</evidence>
<dbReference type="KEGG" id="fho:H9Q81_09770"/>
<evidence type="ECO:0000259" key="21">
    <source>
        <dbReference type="Pfam" id="PF08245"/>
    </source>
</evidence>
<feature type="domain" description="Mur ligase N-terminal catalytic" evidence="19">
    <location>
        <begin position="21"/>
        <end position="95"/>
    </location>
</feature>
<feature type="binding site" evidence="17">
    <location>
        <begin position="149"/>
        <end position="150"/>
    </location>
    <ligand>
        <name>UDP-N-acetyl-alpha-D-muramoyl-L-alanyl-D-glutamate</name>
        <dbReference type="ChEBI" id="CHEBI:83900"/>
    </ligand>
</feature>
<comment type="similarity">
    <text evidence="1 17">Belongs to the MurCDEF family. MurE subfamily.</text>
</comment>
<dbReference type="InterPro" id="IPR013221">
    <property type="entry name" value="Mur_ligase_cen"/>
</dbReference>
<comment type="caution">
    <text evidence="17">Lacks conserved residue(s) required for the propagation of feature annotation.</text>
</comment>
<dbReference type="Gene3D" id="3.90.190.20">
    <property type="entry name" value="Mur ligase, C-terminal domain"/>
    <property type="match status" value="1"/>
</dbReference>
<dbReference type="NCBIfam" id="NF001126">
    <property type="entry name" value="PRK00139.1-4"/>
    <property type="match status" value="1"/>
</dbReference>
<dbReference type="GO" id="GO:0051301">
    <property type="term" value="P:cell division"/>
    <property type="evidence" value="ECO:0007669"/>
    <property type="project" value="UniProtKB-KW"/>
</dbReference>
<name>A0A7G9GWJ9_9FUSO</name>
<dbReference type="EMBL" id="CP060637">
    <property type="protein sequence ID" value="QNM15181.1"/>
    <property type="molecule type" value="Genomic_DNA"/>
</dbReference>
<dbReference type="GO" id="GO:0000287">
    <property type="term" value="F:magnesium ion binding"/>
    <property type="evidence" value="ECO:0007669"/>
    <property type="project" value="UniProtKB-UniRule"/>
</dbReference>
<dbReference type="SUPFAM" id="SSF53623">
    <property type="entry name" value="MurD-like peptide ligases, catalytic domain"/>
    <property type="match status" value="1"/>
</dbReference>
<feature type="binding site" evidence="17">
    <location>
        <position position="450"/>
    </location>
    <ligand>
        <name>meso-2,6-diaminopimelate</name>
        <dbReference type="ChEBI" id="CHEBI:57791"/>
    </ligand>
</feature>
<dbReference type="SUPFAM" id="SSF53244">
    <property type="entry name" value="MurD-like peptide ligases, peptide-binding domain"/>
    <property type="match status" value="1"/>
</dbReference>
<feature type="binding site" evidence="17">
    <location>
        <position position="29"/>
    </location>
    <ligand>
        <name>UDP-N-acetyl-alpha-D-muramoyl-L-alanyl-D-glutamate</name>
        <dbReference type="ChEBI" id="CHEBI:83900"/>
    </ligand>
</feature>
<dbReference type="InterPro" id="IPR000713">
    <property type="entry name" value="Mur_ligase_N"/>
</dbReference>
<dbReference type="NCBIfam" id="TIGR01085">
    <property type="entry name" value="murE"/>
    <property type="match status" value="1"/>
</dbReference>
<evidence type="ECO:0000256" key="8">
    <source>
        <dbReference type="ARBA" id="ARBA00022984"/>
    </source>
</evidence>
<feature type="binding site" evidence="17">
    <location>
        <position position="454"/>
    </location>
    <ligand>
        <name>meso-2,6-diaminopimelate</name>
        <dbReference type="ChEBI" id="CHEBI:57791"/>
    </ligand>
</feature>
<dbReference type="PANTHER" id="PTHR23135:SF4">
    <property type="entry name" value="UDP-N-ACETYLMURAMOYL-L-ALANYL-D-GLUTAMATE--2,6-DIAMINOPIMELATE LIGASE MURE HOMOLOG, CHLOROPLASTIC"/>
    <property type="match status" value="1"/>
</dbReference>
<feature type="binding site" evidence="17">
    <location>
        <position position="176"/>
    </location>
    <ligand>
        <name>UDP-N-acetyl-alpha-D-muramoyl-L-alanyl-D-glutamate</name>
        <dbReference type="ChEBI" id="CHEBI:83900"/>
    </ligand>
</feature>
<keyword evidence="6 17" id="KW-0067">ATP-binding</keyword>
<sequence>MRNFLIGVEHKILKEAHNTQEYTGIEYDSRKIQRGNIFAALEGSVVDGHNYIEQAVKNGATCILISKEVEMKFPVDYILVKDLRKHLGLIASNFYEWPQKKLKIIGITGTNGKTTSTYLLESILGSENTARIGTVEYKVGNEIIEAANTTPESLDIVKICKKAVEKQIPYLVMEVSSHALELGRVSMLEFDAVSFTNLTLDHLDYHKTMENYFLAKRKLFTMLKKGCEKNCVMNIDDPYGKRLYEEFGGYSYALDQKADITGKILEFHTDGQLVEIAVKEDVQRLKLAILGRYNLYNVLGVLGTALQLGIKENVILDRIKNLKGAPGRFELINCKQDFIVVVDYAHTGDALENILKSINELKKGKIITVFGCGGDRDPSKRPIMGEIATRLSDTAILTSDNPRTEDPHNIIENVLAGMKTENYIVEEDREKAIVKAIELANTNDIVLIAGKGHETYQILGRHKIHFDDREIARREIVRKRNKI</sequence>
<dbReference type="AlphaFoldDB" id="A0A7G9GWJ9"/>
<dbReference type="GO" id="GO:0009252">
    <property type="term" value="P:peptidoglycan biosynthetic process"/>
    <property type="evidence" value="ECO:0007669"/>
    <property type="project" value="UniProtKB-UniRule"/>
</dbReference>
<comment type="function">
    <text evidence="17">Catalyzes the addition of meso-diaminopimelic acid to the nucleotide precursor UDP-N-acetylmuramoyl-L-alanyl-D-glutamate (UMAG) in the biosynthesis of bacterial cell-wall peptidoglycan.</text>
</comment>
<dbReference type="PANTHER" id="PTHR23135">
    <property type="entry name" value="MUR LIGASE FAMILY MEMBER"/>
    <property type="match status" value="1"/>
</dbReference>
<keyword evidence="17" id="KW-0460">Magnesium</keyword>
<keyword evidence="8 17" id="KW-0573">Peptidoglycan synthesis</keyword>
<evidence type="ECO:0000256" key="5">
    <source>
        <dbReference type="ARBA" id="ARBA00022741"/>
    </source>
</evidence>
<evidence type="ECO:0000256" key="15">
    <source>
        <dbReference type="ARBA" id="ARBA00076158"/>
    </source>
</evidence>
<keyword evidence="9 17" id="KW-0131">Cell cycle</keyword>
<comment type="subcellular location">
    <subcellularLocation>
        <location evidence="17 18">Cytoplasm</location>
    </subcellularLocation>
</comment>
<feature type="modified residue" description="N6-carboxylysine" evidence="17">
    <location>
        <position position="216"/>
    </location>
</feature>
<feature type="short sequence motif" description="Meso-diaminopimelate recognition motif" evidence="17">
    <location>
        <begin position="400"/>
        <end position="403"/>
    </location>
</feature>
<evidence type="ECO:0000259" key="19">
    <source>
        <dbReference type="Pfam" id="PF01225"/>
    </source>
</evidence>
<dbReference type="Gene3D" id="3.40.1190.10">
    <property type="entry name" value="Mur-like, catalytic domain"/>
    <property type="match status" value="1"/>
</dbReference>
<dbReference type="PROSITE" id="PS01011">
    <property type="entry name" value="FOLYLPOLYGLU_SYNT_1"/>
    <property type="match status" value="1"/>
</dbReference>
<keyword evidence="5 17" id="KW-0547">Nucleotide-binding</keyword>
<evidence type="ECO:0000256" key="3">
    <source>
        <dbReference type="ARBA" id="ARBA00022598"/>
    </source>
</evidence>
<evidence type="ECO:0000256" key="14">
    <source>
        <dbReference type="ARBA" id="ARBA00075482"/>
    </source>
</evidence>
<dbReference type="InterPro" id="IPR036565">
    <property type="entry name" value="Mur-like_cat_sf"/>
</dbReference>
<dbReference type="Gene3D" id="3.40.1390.10">
    <property type="entry name" value="MurE/MurF, N-terminal domain"/>
    <property type="match status" value="1"/>
</dbReference>
<dbReference type="InterPro" id="IPR036615">
    <property type="entry name" value="Mur_ligase_C_dom_sf"/>
</dbReference>
<dbReference type="InterPro" id="IPR035911">
    <property type="entry name" value="MurE/MurF_N"/>
</dbReference>
<dbReference type="NCBIfam" id="NF001124">
    <property type="entry name" value="PRK00139.1-2"/>
    <property type="match status" value="1"/>
</dbReference>
<feature type="binding site" evidence="17">
    <location>
        <begin position="400"/>
        <end position="403"/>
    </location>
    <ligand>
        <name>meso-2,6-diaminopimelate</name>
        <dbReference type="ChEBI" id="CHEBI:57791"/>
    </ligand>
</feature>
<dbReference type="GO" id="GO:0008360">
    <property type="term" value="P:regulation of cell shape"/>
    <property type="evidence" value="ECO:0007669"/>
    <property type="project" value="UniProtKB-KW"/>
</dbReference>
<comment type="catalytic activity">
    <reaction evidence="11 17">
        <text>UDP-N-acetyl-alpha-D-muramoyl-L-alanyl-D-glutamate + meso-2,6-diaminopimelate + ATP = UDP-N-acetyl-alpha-D-muramoyl-L-alanyl-gamma-D-glutamyl-meso-2,6-diaminopimelate + ADP + phosphate + H(+)</text>
        <dbReference type="Rhea" id="RHEA:23676"/>
        <dbReference type="ChEBI" id="CHEBI:15378"/>
        <dbReference type="ChEBI" id="CHEBI:30616"/>
        <dbReference type="ChEBI" id="CHEBI:43474"/>
        <dbReference type="ChEBI" id="CHEBI:57791"/>
        <dbReference type="ChEBI" id="CHEBI:83900"/>
        <dbReference type="ChEBI" id="CHEBI:83905"/>
        <dbReference type="ChEBI" id="CHEBI:456216"/>
        <dbReference type="EC" id="6.3.2.13"/>
    </reaction>
</comment>
<dbReference type="Pfam" id="PF08245">
    <property type="entry name" value="Mur_ligase_M"/>
    <property type="match status" value="1"/>
</dbReference>
<evidence type="ECO:0000313" key="22">
    <source>
        <dbReference type="EMBL" id="QNM15181.1"/>
    </source>
</evidence>
<keyword evidence="4 17" id="KW-0132">Cell division</keyword>
<evidence type="ECO:0000256" key="10">
    <source>
        <dbReference type="ARBA" id="ARBA00023316"/>
    </source>
</evidence>
<dbReference type="GO" id="GO:0004326">
    <property type="term" value="F:tetrahydrofolylpolyglutamate synthase activity"/>
    <property type="evidence" value="ECO:0007669"/>
    <property type="project" value="InterPro"/>
</dbReference>
<dbReference type="InterPro" id="IPR005761">
    <property type="entry name" value="UDP-N-AcMur-Glu-dNH2Pim_ligase"/>
</dbReference>
<keyword evidence="3 17" id="KW-0436">Ligase</keyword>
<feature type="domain" description="Mur ligase C-terminal" evidence="20">
    <location>
        <begin position="327"/>
        <end position="452"/>
    </location>
</feature>
<comment type="cofactor">
    <cofactor evidence="17">
        <name>Mg(2+)</name>
        <dbReference type="ChEBI" id="CHEBI:18420"/>
    </cofactor>
</comment>
<keyword evidence="10 17" id="KW-0961">Cell wall biogenesis/degradation</keyword>
<evidence type="ECO:0000256" key="12">
    <source>
        <dbReference type="ARBA" id="ARBA00066633"/>
    </source>
</evidence>
<dbReference type="FunFam" id="3.90.190.20:FF:000006">
    <property type="entry name" value="UDP-N-acetylmuramoyl-L-alanyl-D-glutamate--2,6-diaminopimelate ligase"/>
    <property type="match status" value="1"/>
</dbReference>
<keyword evidence="7 17" id="KW-0133">Cell shape</keyword>
<feature type="binding site" evidence="17">
    <location>
        <begin position="109"/>
        <end position="115"/>
    </location>
    <ligand>
        <name>ATP</name>
        <dbReference type="ChEBI" id="CHEBI:30616"/>
    </ligand>
</feature>
<feature type="binding site" evidence="17">
    <location>
        <position position="184"/>
    </location>
    <ligand>
        <name>UDP-N-acetyl-alpha-D-muramoyl-L-alanyl-D-glutamate</name>
        <dbReference type="ChEBI" id="CHEBI:83900"/>
    </ligand>
</feature>